<evidence type="ECO:0000313" key="2">
    <source>
        <dbReference type="Proteomes" id="UP000799118"/>
    </source>
</evidence>
<evidence type="ECO:0000313" key="1">
    <source>
        <dbReference type="EMBL" id="KAE9396243.1"/>
    </source>
</evidence>
<protein>
    <submittedName>
        <fullName evidence="1">Uncharacterized protein</fullName>
    </submittedName>
</protein>
<sequence length="481" mass="55148">MYPEELIQAVVECLVSDTETFLEWEMLHFRWKCAQTRIFPLSMASRQLRRICYPFLFAYVKVQGIEHLEKLMMQCIANEIFALCIRSLDLDDCSSGKTIIDLLRHLPNLSRINLKRIRLERPVTTFLLNDHPVSSIVVESLGLCEDLFNEANSPPSDLNLAKVILDREKFHDRDTLEEAKKYFQCGMQIKHLYISENGRLQANSSFTAHKFPGLCELTITMGRIAISPTWLPEFTRGHPFLRKISFYASHIRNRIIFTRNPLRPFLKPFVEEARRVGLDATLSIRGFAITRTSPGLTSSAPEPFSDWLVSGLSLNLSERSEGERILDLAHSFYPQISILTLENLSGAEPFDELVSSLCRFSSLQVVNLLRPRLAILGFTNDTATPAPIEVEAAMIGYTSHIAQRIPTVEGFFIDELDISSRDWYRGWLNVQDGIEGRHTVGPLHYEVKPNWYDYLSLDSVIQSDKMVYFDRTKSFNVLFIV</sequence>
<keyword evidence="2" id="KW-1185">Reference proteome</keyword>
<accession>A0A6A4HEW0</accession>
<name>A0A6A4HEW0_9AGAR</name>
<dbReference type="EMBL" id="ML769517">
    <property type="protein sequence ID" value="KAE9396243.1"/>
    <property type="molecule type" value="Genomic_DNA"/>
</dbReference>
<proteinExistence type="predicted"/>
<dbReference type="Gene3D" id="3.80.10.10">
    <property type="entry name" value="Ribonuclease Inhibitor"/>
    <property type="match status" value="1"/>
</dbReference>
<dbReference type="OrthoDB" id="2954128at2759"/>
<dbReference type="InterPro" id="IPR032675">
    <property type="entry name" value="LRR_dom_sf"/>
</dbReference>
<gene>
    <name evidence="1" type="ORF">BT96DRAFT_119000</name>
</gene>
<dbReference type="AlphaFoldDB" id="A0A6A4HEW0"/>
<dbReference type="SUPFAM" id="SSF52047">
    <property type="entry name" value="RNI-like"/>
    <property type="match status" value="1"/>
</dbReference>
<organism evidence="1 2">
    <name type="scientific">Gymnopus androsaceus JB14</name>
    <dbReference type="NCBI Taxonomy" id="1447944"/>
    <lineage>
        <taxon>Eukaryota</taxon>
        <taxon>Fungi</taxon>
        <taxon>Dikarya</taxon>
        <taxon>Basidiomycota</taxon>
        <taxon>Agaricomycotina</taxon>
        <taxon>Agaricomycetes</taxon>
        <taxon>Agaricomycetidae</taxon>
        <taxon>Agaricales</taxon>
        <taxon>Marasmiineae</taxon>
        <taxon>Omphalotaceae</taxon>
        <taxon>Gymnopus</taxon>
    </lineage>
</organism>
<dbReference type="Proteomes" id="UP000799118">
    <property type="component" value="Unassembled WGS sequence"/>
</dbReference>
<reference evidence="1" key="1">
    <citation type="journal article" date="2019" name="Environ. Microbiol.">
        <title>Fungal ecological strategies reflected in gene transcription - a case study of two litter decomposers.</title>
        <authorList>
            <person name="Barbi F."/>
            <person name="Kohler A."/>
            <person name="Barry K."/>
            <person name="Baskaran P."/>
            <person name="Daum C."/>
            <person name="Fauchery L."/>
            <person name="Ihrmark K."/>
            <person name="Kuo A."/>
            <person name="LaButti K."/>
            <person name="Lipzen A."/>
            <person name="Morin E."/>
            <person name="Grigoriev I.V."/>
            <person name="Henrissat B."/>
            <person name="Lindahl B."/>
            <person name="Martin F."/>
        </authorList>
    </citation>
    <scope>NUCLEOTIDE SEQUENCE</scope>
    <source>
        <strain evidence="1">JB14</strain>
    </source>
</reference>